<comment type="caution">
    <text evidence="6">The sequence shown here is derived from an EMBL/GenBank/DDBJ whole genome shotgun (WGS) entry which is preliminary data.</text>
</comment>
<dbReference type="Proteomes" id="UP000018733">
    <property type="component" value="Unassembled WGS sequence"/>
</dbReference>
<dbReference type="HOGENOM" id="CLU_011142_7_2_4"/>
<feature type="domain" description="Flagellin C-terminal" evidence="5">
    <location>
        <begin position="360"/>
        <end position="443"/>
    </location>
</feature>
<keyword evidence="3" id="KW-0964">Secreted</keyword>
<dbReference type="InterPro" id="IPR001492">
    <property type="entry name" value="Flagellin"/>
</dbReference>
<evidence type="ECO:0000256" key="2">
    <source>
        <dbReference type="ARBA" id="ARBA00023143"/>
    </source>
</evidence>
<dbReference type="STRING" id="1424334.W822_09400"/>
<dbReference type="OrthoDB" id="9796789at2"/>
<dbReference type="AlphaFoldDB" id="V8QVW2"/>
<dbReference type="eggNOG" id="COG1344">
    <property type="taxonomic scope" value="Bacteria"/>
</dbReference>
<dbReference type="InterPro" id="IPR001029">
    <property type="entry name" value="Flagellin_N"/>
</dbReference>
<dbReference type="EMBL" id="AYXT01000009">
    <property type="protein sequence ID" value="ETF03493.1"/>
    <property type="molecule type" value="Genomic_DNA"/>
</dbReference>
<accession>V8QVW2</accession>
<comment type="function">
    <text evidence="3">Flagellin is the subunit protein which polymerizes to form the filaments of bacterial flagella.</text>
</comment>
<comment type="similarity">
    <text evidence="1 3">Belongs to the bacterial flagellin family.</text>
</comment>
<feature type="domain" description="Flagellin N-terminal" evidence="4">
    <location>
        <begin position="3"/>
        <end position="135"/>
    </location>
</feature>
<dbReference type="InterPro" id="IPR046358">
    <property type="entry name" value="Flagellin_C"/>
</dbReference>
<name>V8QVW2_9BURK</name>
<reference evidence="6 7" key="1">
    <citation type="journal article" date="2014" name="Genome Announc.">
        <title>Draft Genome Sequence of Advenella kashmirensis Strain W13003, a Polycyclic Aromatic Hydrocarbon-Degrading Bacterium.</title>
        <authorList>
            <person name="Wang X."/>
            <person name="Jin D."/>
            <person name="Zhou L."/>
            <person name="Wu L."/>
            <person name="An W."/>
            <person name="Zhao L."/>
        </authorList>
    </citation>
    <scope>NUCLEOTIDE SEQUENCE [LARGE SCALE GENOMIC DNA]</scope>
    <source>
        <strain evidence="6 7">W13003</strain>
    </source>
</reference>
<dbReference type="PRINTS" id="PR00207">
    <property type="entry name" value="FLAGELLIN"/>
</dbReference>
<proteinExistence type="inferred from homology"/>
<evidence type="ECO:0000259" key="4">
    <source>
        <dbReference type="Pfam" id="PF00669"/>
    </source>
</evidence>
<evidence type="ECO:0000256" key="3">
    <source>
        <dbReference type="RuleBase" id="RU362073"/>
    </source>
</evidence>
<organism evidence="6 7">
    <name type="scientific">Advenella kashmirensis W13003</name>
    <dbReference type="NCBI Taxonomy" id="1424334"/>
    <lineage>
        <taxon>Bacteria</taxon>
        <taxon>Pseudomonadati</taxon>
        <taxon>Pseudomonadota</taxon>
        <taxon>Betaproteobacteria</taxon>
        <taxon>Burkholderiales</taxon>
        <taxon>Alcaligenaceae</taxon>
    </lineage>
</organism>
<dbReference type="Gene3D" id="1.20.1330.10">
    <property type="entry name" value="f41 fragment of flagellin, N-terminal domain"/>
    <property type="match status" value="2"/>
</dbReference>
<evidence type="ECO:0000313" key="7">
    <source>
        <dbReference type="Proteomes" id="UP000018733"/>
    </source>
</evidence>
<sequence>MRIFTNIPSLQTRQGLGTLQSTLAKSIERLSSGLRINSAADDAAGQGIANRMESKIRGKAQAMRNVSDAQSMLATLDSGIGDIESLIQRIRELAVKKASDTNTISDRVSIQAEIDASRAEIDRLAANLNFNGINIGSQGKFSFQIGESEVDSLSFNTKPITSATIGLISNALPNINEPASEIIIPDDGRSRQPGTYAVTDETFNVSFFSVPGSKPSEYITLAGRAEIANYFGVPVDSVQMVRDLSAGQPVYLMQIGETYYYNNFVDATSTTQSATSWINDDGSASARIRFGFNKYYWVEGGDQTEIDVTSAPAMGIDTNGNVVRYIEYNDKKYQYASATSPLRVFPSGEVELAAVNWIEKSDNALQFTNDYRAYLGAMMNRLDSIKNGLSGSNMALQAAQSRIQDTDYAAEISNMTRTQILQQAGNAVLAQANQIPIGVLSLLQ</sequence>
<dbReference type="PATRIC" id="fig|1424334.3.peg.1889"/>
<evidence type="ECO:0000256" key="1">
    <source>
        <dbReference type="ARBA" id="ARBA00005709"/>
    </source>
</evidence>
<dbReference type="PANTHER" id="PTHR42792">
    <property type="entry name" value="FLAGELLIN"/>
    <property type="match status" value="1"/>
</dbReference>
<keyword evidence="2 3" id="KW-0975">Bacterial flagellum</keyword>
<comment type="subcellular location">
    <subcellularLocation>
        <location evidence="3">Secreted</location>
    </subcellularLocation>
    <subcellularLocation>
        <location evidence="3">Bacterial flagellum</location>
    </subcellularLocation>
</comment>
<evidence type="ECO:0000313" key="6">
    <source>
        <dbReference type="EMBL" id="ETF03493.1"/>
    </source>
</evidence>
<dbReference type="Pfam" id="PF00700">
    <property type="entry name" value="Flagellin_C"/>
    <property type="match status" value="1"/>
</dbReference>
<protein>
    <recommendedName>
        <fullName evidence="3">Flagellin</fullName>
    </recommendedName>
</protein>
<keyword evidence="7" id="KW-1185">Reference proteome</keyword>
<dbReference type="RefSeq" id="WP_024004853.1">
    <property type="nucleotide sequence ID" value="NZ_KI650979.1"/>
</dbReference>
<dbReference type="GO" id="GO:0005576">
    <property type="term" value="C:extracellular region"/>
    <property type="evidence" value="ECO:0007669"/>
    <property type="project" value="UniProtKB-SubCell"/>
</dbReference>
<dbReference type="GO" id="GO:0009288">
    <property type="term" value="C:bacterial-type flagellum"/>
    <property type="evidence" value="ECO:0007669"/>
    <property type="project" value="UniProtKB-SubCell"/>
</dbReference>
<gene>
    <name evidence="6" type="ORF">W822_09400</name>
</gene>
<dbReference type="GO" id="GO:0005198">
    <property type="term" value="F:structural molecule activity"/>
    <property type="evidence" value="ECO:0007669"/>
    <property type="project" value="UniProtKB-UniRule"/>
</dbReference>
<dbReference type="SUPFAM" id="SSF64518">
    <property type="entry name" value="Phase 1 flagellin"/>
    <property type="match status" value="1"/>
</dbReference>
<dbReference type="Pfam" id="PF00669">
    <property type="entry name" value="Flagellin_N"/>
    <property type="match status" value="1"/>
</dbReference>
<evidence type="ECO:0000259" key="5">
    <source>
        <dbReference type="Pfam" id="PF00700"/>
    </source>
</evidence>
<dbReference type="PANTHER" id="PTHR42792:SF2">
    <property type="entry name" value="FLAGELLIN"/>
    <property type="match status" value="1"/>
</dbReference>